<dbReference type="CDD" id="cd05682">
    <property type="entry name" value="M20_dipept_dapE"/>
    <property type="match status" value="1"/>
</dbReference>
<sequence>MSLDIEKVKEFSNKVWDEEIIPNLSKYVEIPNQSPVYDKDWATNGYTEQAINLIHDWIKRQNVAGLKSEIKTIPGLTPIIFITIDATKPDAKTVLLYGHMDKQPPLTDQWDADLHPYKPVIKDGKLYGRGSSDDGYASFASIAAIQALKAQNIPHDRYVIIIEGSEESGSIHLPAYIEQLSDEIQTPSVVVCLDSGCGNYEQLWITTSLRGLVAGDLKIRVLQEAVHSGSASGIVPDSFRILRQVIDKLENGLTGEVNKRLHVEIPQERLDQIKVCAEVLGDTIFTEFLWDGETQPVTKDLNELMINKTWRPQLTVTGADGLPPTSNAGNVLRVETKVKLSIRLPPTLDANTATAIITELLETNPPYGATVSFTADKNASGFNAPATAPWLSKALRESSTTFYGKPEVHLGEGGSIPFMGMLLKRYPNSQFVITGVLGPASNAHGPNEFLHIDFGKKLTSCIVYLLNAHANSQ</sequence>
<dbReference type="OrthoDB" id="7832001at2759"/>
<dbReference type="SUPFAM" id="SSF53187">
    <property type="entry name" value="Zn-dependent exopeptidases"/>
    <property type="match status" value="1"/>
</dbReference>
<dbReference type="Proteomes" id="UP000695562">
    <property type="component" value="Unassembled WGS sequence"/>
</dbReference>
<evidence type="ECO:0000313" key="6">
    <source>
        <dbReference type="Proteomes" id="UP000695562"/>
    </source>
</evidence>
<protein>
    <recommendedName>
        <fullName evidence="4">Peptidase M20 dimerisation domain-containing protein</fullName>
    </recommendedName>
</protein>
<dbReference type="InterPro" id="IPR002933">
    <property type="entry name" value="Peptidase_M20"/>
</dbReference>
<keyword evidence="1" id="KW-0645">Protease</keyword>
<keyword evidence="3" id="KW-0378">Hydrolase</keyword>
<evidence type="ECO:0000256" key="3">
    <source>
        <dbReference type="ARBA" id="ARBA00022801"/>
    </source>
</evidence>
<dbReference type="PANTHER" id="PTHR43270:SF4">
    <property type="entry name" value="CARNOSINE DIPEPTIDASE 2, ISOFORM A"/>
    <property type="match status" value="1"/>
</dbReference>
<dbReference type="Pfam" id="PF01546">
    <property type="entry name" value="Peptidase_M20"/>
    <property type="match status" value="1"/>
</dbReference>
<dbReference type="InterPro" id="IPR051458">
    <property type="entry name" value="Cyt/Met_Dipeptidase"/>
</dbReference>
<dbReference type="InterPro" id="IPR011650">
    <property type="entry name" value="Peptidase_M20_dimer"/>
</dbReference>
<dbReference type="PANTHER" id="PTHR43270">
    <property type="entry name" value="BETA-ALA-HIS DIPEPTIDASE"/>
    <property type="match status" value="1"/>
</dbReference>
<dbReference type="GO" id="GO:0046872">
    <property type="term" value="F:metal ion binding"/>
    <property type="evidence" value="ECO:0007669"/>
    <property type="project" value="UniProtKB-KW"/>
</dbReference>
<gene>
    <name evidence="5" type="ORF">CYY_001875</name>
</gene>
<evidence type="ECO:0000256" key="2">
    <source>
        <dbReference type="ARBA" id="ARBA00022723"/>
    </source>
</evidence>
<evidence type="ECO:0000259" key="4">
    <source>
        <dbReference type="Pfam" id="PF07687"/>
    </source>
</evidence>
<dbReference type="EMBL" id="AJWJ01000047">
    <property type="protein sequence ID" value="KAF2076847.1"/>
    <property type="molecule type" value="Genomic_DNA"/>
</dbReference>
<dbReference type="GO" id="GO:0006508">
    <property type="term" value="P:proteolysis"/>
    <property type="evidence" value="ECO:0007669"/>
    <property type="project" value="UniProtKB-KW"/>
</dbReference>
<reference evidence="5" key="1">
    <citation type="submission" date="2020-01" db="EMBL/GenBank/DDBJ databases">
        <title>Development of genomics and gene disruption for Polysphondylium violaceum indicates a role for the polyketide synthase stlB in stalk morphogenesis.</title>
        <authorList>
            <person name="Narita B."/>
            <person name="Kawabe Y."/>
            <person name="Kin K."/>
            <person name="Saito T."/>
            <person name="Gibbs R."/>
            <person name="Kuspa A."/>
            <person name="Muzny D."/>
            <person name="Queller D."/>
            <person name="Richards S."/>
            <person name="Strassman J."/>
            <person name="Sucgang R."/>
            <person name="Worley K."/>
            <person name="Schaap P."/>
        </authorList>
    </citation>
    <scope>NUCLEOTIDE SEQUENCE</scope>
    <source>
        <strain evidence="5">QSvi11</strain>
    </source>
</reference>
<dbReference type="Gene3D" id="3.40.630.10">
    <property type="entry name" value="Zn peptidases"/>
    <property type="match status" value="1"/>
</dbReference>
<organism evidence="5 6">
    <name type="scientific">Polysphondylium violaceum</name>
    <dbReference type="NCBI Taxonomy" id="133409"/>
    <lineage>
        <taxon>Eukaryota</taxon>
        <taxon>Amoebozoa</taxon>
        <taxon>Evosea</taxon>
        <taxon>Eumycetozoa</taxon>
        <taxon>Dictyostelia</taxon>
        <taxon>Dictyosteliales</taxon>
        <taxon>Dictyosteliaceae</taxon>
        <taxon>Polysphondylium</taxon>
    </lineage>
</organism>
<proteinExistence type="predicted"/>
<dbReference type="Pfam" id="PF07687">
    <property type="entry name" value="M20_dimer"/>
    <property type="match status" value="1"/>
</dbReference>
<evidence type="ECO:0000256" key="1">
    <source>
        <dbReference type="ARBA" id="ARBA00022670"/>
    </source>
</evidence>
<dbReference type="GO" id="GO:0008233">
    <property type="term" value="F:peptidase activity"/>
    <property type="evidence" value="ECO:0007669"/>
    <property type="project" value="UniProtKB-KW"/>
</dbReference>
<dbReference type="AlphaFoldDB" id="A0A8J4V7H6"/>
<name>A0A8J4V7H6_9MYCE</name>
<comment type="caution">
    <text evidence="5">The sequence shown here is derived from an EMBL/GenBank/DDBJ whole genome shotgun (WGS) entry which is preliminary data.</text>
</comment>
<evidence type="ECO:0000313" key="5">
    <source>
        <dbReference type="EMBL" id="KAF2076847.1"/>
    </source>
</evidence>
<keyword evidence="2" id="KW-0479">Metal-binding</keyword>
<accession>A0A8J4V7H6</accession>
<feature type="domain" description="Peptidase M20 dimerisation" evidence="4">
    <location>
        <begin position="209"/>
        <end position="365"/>
    </location>
</feature>
<dbReference type="Gene3D" id="3.30.70.360">
    <property type="match status" value="1"/>
</dbReference>
<keyword evidence="6" id="KW-1185">Reference proteome</keyword>